<name>A0A1I2ZN08_9BACT</name>
<dbReference type="EMBL" id="FOOT01000016">
    <property type="protein sequence ID" value="SFH39252.1"/>
    <property type="molecule type" value="Genomic_DNA"/>
</dbReference>
<feature type="compositionally biased region" description="Basic and acidic residues" evidence="1">
    <location>
        <begin position="9"/>
        <end position="25"/>
    </location>
</feature>
<organism evidence="2 3">
    <name type="scientific">Pontibacter chinhatensis</name>
    <dbReference type="NCBI Taxonomy" id="1436961"/>
    <lineage>
        <taxon>Bacteria</taxon>
        <taxon>Pseudomonadati</taxon>
        <taxon>Bacteroidota</taxon>
        <taxon>Cytophagia</taxon>
        <taxon>Cytophagales</taxon>
        <taxon>Hymenobacteraceae</taxon>
        <taxon>Pontibacter</taxon>
    </lineage>
</organism>
<evidence type="ECO:0000256" key="1">
    <source>
        <dbReference type="SAM" id="MobiDB-lite"/>
    </source>
</evidence>
<accession>A0A1I2ZN08</accession>
<protein>
    <recommendedName>
        <fullName evidence="4">YD repeat-containing protein</fullName>
    </recommendedName>
</protein>
<evidence type="ECO:0000313" key="3">
    <source>
        <dbReference type="Proteomes" id="UP000198724"/>
    </source>
</evidence>
<evidence type="ECO:0000313" key="2">
    <source>
        <dbReference type="EMBL" id="SFH39252.1"/>
    </source>
</evidence>
<dbReference type="AlphaFoldDB" id="A0A1I2ZN08"/>
<evidence type="ECO:0008006" key="4">
    <source>
        <dbReference type="Google" id="ProtNLM"/>
    </source>
</evidence>
<feature type="region of interest" description="Disordered" evidence="1">
    <location>
        <begin position="1"/>
        <end position="25"/>
    </location>
</feature>
<sequence>MALFLSCGSKEDSPSPDSSDKAEGKECYPTEYNVNSMDYGQRFTYDADYKIIREEVFDEGESLGYLEYKYDGSGKPVRANYHEDNGVLSSYRAYTYNSSNLLTGIDEMNVRDGKDVRGASFFRYSYDPSGRLSREAVYMSFNGVEKLHTEYIYEYGTQEQVNKIRQVYHGNPTGVPSESSTRYFYENGLVVKQEHVSSSGRKTYTNYKYGEQRSATSALIRKHKILVSFPFPRPTDMMDKVLLEASYTDESNQVADGEETYINSYEFNEHNYPVKVTTKKHNGDINTTTYKYECT</sequence>
<keyword evidence="3" id="KW-1185">Reference proteome</keyword>
<dbReference type="STRING" id="1436961.SAMN05421739_11625"/>
<gene>
    <name evidence="2" type="ORF">SAMN05421739_11625</name>
</gene>
<proteinExistence type="predicted"/>
<reference evidence="3" key="1">
    <citation type="submission" date="2016-10" db="EMBL/GenBank/DDBJ databases">
        <authorList>
            <person name="Varghese N."/>
            <person name="Submissions S."/>
        </authorList>
    </citation>
    <scope>NUCLEOTIDE SEQUENCE [LARGE SCALE GENOMIC DNA]</scope>
    <source>
        <strain evidence="3">LP51</strain>
    </source>
</reference>
<dbReference type="Proteomes" id="UP000198724">
    <property type="component" value="Unassembled WGS sequence"/>
</dbReference>